<dbReference type="AlphaFoldDB" id="A0A853EQT8"/>
<evidence type="ECO:0000313" key="2">
    <source>
        <dbReference type="Proteomes" id="UP000561011"/>
    </source>
</evidence>
<proteinExistence type="predicted"/>
<protein>
    <submittedName>
        <fullName evidence="1">Uncharacterized protein</fullName>
    </submittedName>
</protein>
<sequence>MTESYGAGVDLAVAEPVLTTPAARVSAASAASAAADCAFAAAMVDAAIGDLDLVLDLDLDTAGSALPEVLEQPSTERAEISPLVSSLVQAYARRRGMPVGAVMLAYPLHDVRVVERLVADLARAQGTSEAVVRLTFGQPTPR</sequence>
<organism evidence="1 2">
    <name type="scientific">Sanguibacter inulinus</name>
    <dbReference type="NCBI Taxonomy" id="60922"/>
    <lineage>
        <taxon>Bacteria</taxon>
        <taxon>Bacillati</taxon>
        <taxon>Actinomycetota</taxon>
        <taxon>Actinomycetes</taxon>
        <taxon>Micrococcales</taxon>
        <taxon>Sanguibacteraceae</taxon>
        <taxon>Sanguibacter</taxon>
    </lineage>
</organism>
<gene>
    <name evidence="1" type="ORF">HZZ10_05265</name>
</gene>
<comment type="caution">
    <text evidence="1">The sequence shown here is derived from an EMBL/GenBank/DDBJ whole genome shotgun (WGS) entry which is preliminary data.</text>
</comment>
<accession>A0A853EQT8</accession>
<reference evidence="1 2" key="1">
    <citation type="submission" date="2020-07" db="EMBL/GenBank/DDBJ databases">
        <title>MOT database genomes.</title>
        <authorList>
            <person name="Joseph S."/>
            <person name="Aduse-Opoku J."/>
            <person name="Hashim A."/>
            <person name="Wade W."/>
            <person name="Curtis M."/>
        </authorList>
    </citation>
    <scope>NUCLEOTIDE SEQUENCE [LARGE SCALE GENOMIC DNA]</scope>
    <source>
        <strain evidence="1 2">DSM 100099</strain>
    </source>
</reference>
<dbReference type="RefSeq" id="WP_179912702.1">
    <property type="nucleotide sequence ID" value="NZ_JACBYE010000008.1"/>
</dbReference>
<dbReference type="Proteomes" id="UP000561011">
    <property type="component" value="Unassembled WGS sequence"/>
</dbReference>
<keyword evidence="2" id="KW-1185">Reference proteome</keyword>
<evidence type="ECO:0000313" key="1">
    <source>
        <dbReference type="EMBL" id="NYS92936.1"/>
    </source>
</evidence>
<dbReference type="EMBL" id="JACBYE010000008">
    <property type="protein sequence ID" value="NYS92936.1"/>
    <property type="molecule type" value="Genomic_DNA"/>
</dbReference>
<name>A0A853EQT8_9MICO</name>